<name>A0A0F7TG16_PENBI</name>
<dbReference type="Pfam" id="PF13649">
    <property type="entry name" value="Methyltransf_25"/>
    <property type="match status" value="1"/>
</dbReference>
<dbReference type="GO" id="GO:0032259">
    <property type="term" value="P:methylation"/>
    <property type="evidence" value="ECO:0007669"/>
    <property type="project" value="UniProtKB-KW"/>
</dbReference>
<dbReference type="STRING" id="104259.A0A0F7TG16"/>
<dbReference type="InterPro" id="IPR029063">
    <property type="entry name" value="SAM-dependent_MTases_sf"/>
</dbReference>
<dbReference type="GO" id="GO:0008168">
    <property type="term" value="F:methyltransferase activity"/>
    <property type="evidence" value="ECO:0007669"/>
    <property type="project" value="UniProtKB-KW"/>
</dbReference>
<evidence type="ECO:0000256" key="2">
    <source>
        <dbReference type="ARBA" id="ARBA00022679"/>
    </source>
</evidence>
<feature type="domain" description="Methyltransferase" evidence="3">
    <location>
        <begin position="53"/>
        <end position="146"/>
    </location>
</feature>
<dbReference type="SUPFAM" id="SSF53335">
    <property type="entry name" value="S-adenosyl-L-methionine-dependent methyltransferases"/>
    <property type="match status" value="1"/>
</dbReference>
<reference evidence="5" key="1">
    <citation type="journal article" date="2015" name="Genome Announc.">
        <title>Draft genome sequence of the fungus Penicillium brasilianum MG11.</title>
        <authorList>
            <person name="Horn F."/>
            <person name="Linde J."/>
            <person name="Mattern D.J."/>
            <person name="Walther G."/>
            <person name="Guthke R."/>
            <person name="Brakhage A.A."/>
            <person name="Valiante V."/>
        </authorList>
    </citation>
    <scope>NUCLEOTIDE SEQUENCE [LARGE SCALE GENOMIC DNA]</scope>
    <source>
        <strain evidence="5">MG11</strain>
    </source>
</reference>
<dbReference type="PANTHER" id="PTHR43861">
    <property type="entry name" value="TRANS-ACONITATE 2-METHYLTRANSFERASE-RELATED"/>
    <property type="match status" value="1"/>
</dbReference>
<accession>A0A0F7TG16</accession>
<keyword evidence="5" id="KW-1185">Reference proteome</keyword>
<dbReference type="CDD" id="cd02440">
    <property type="entry name" value="AdoMet_MTases"/>
    <property type="match status" value="1"/>
</dbReference>
<dbReference type="Proteomes" id="UP000042958">
    <property type="component" value="Unassembled WGS sequence"/>
</dbReference>
<proteinExistence type="predicted"/>
<keyword evidence="1" id="KW-0489">Methyltransferase</keyword>
<dbReference type="PANTHER" id="PTHR43861:SF1">
    <property type="entry name" value="TRANS-ACONITATE 2-METHYLTRANSFERASE"/>
    <property type="match status" value="1"/>
</dbReference>
<evidence type="ECO:0000313" key="4">
    <source>
        <dbReference type="EMBL" id="CEJ55769.1"/>
    </source>
</evidence>
<evidence type="ECO:0000259" key="3">
    <source>
        <dbReference type="Pfam" id="PF13649"/>
    </source>
</evidence>
<dbReference type="OrthoDB" id="540004at2759"/>
<sequence length="223" mass="24759">MSHKIKADIKKAYDAIAPKYLTWTENTHTVRLSYLQKLLANLTLNTEEGSNPILELGCGAGVPVTQHLTTVPNTRITANDISETQIALARERLPASVTLIQGDMMGLSFADGSFTAVLAMYSIFHLPRDEQVTMLERVYGWLKPGGWVLANFSAGEFESVSNETWLGGREGVVHWSGWGVDGTRQVLRDVGFVIEVDEVRADEEGEEDGSVKKVEFYWVLARK</sequence>
<dbReference type="AlphaFoldDB" id="A0A0F7TG16"/>
<dbReference type="EMBL" id="CDHK01000002">
    <property type="protein sequence ID" value="CEJ55769.1"/>
    <property type="molecule type" value="Genomic_DNA"/>
</dbReference>
<gene>
    <name evidence="4" type="ORF">PMG11_02004</name>
</gene>
<organism evidence="4 5">
    <name type="scientific">Penicillium brasilianum</name>
    <dbReference type="NCBI Taxonomy" id="104259"/>
    <lineage>
        <taxon>Eukaryota</taxon>
        <taxon>Fungi</taxon>
        <taxon>Dikarya</taxon>
        <taxon>Ascomycota</taxon>
        <taxon>Pezizomycotina</taxon>
        <taxon>Eurotiomycetes</taxon>
        <taxon>Eurotiomycetidae</taxon>
        <taxon>Eurotiales</taxon>
        <taxon>Aspergillaceae</taxon>
        <taxon>Penicillium</taxon>
    </lineage>
</organism>
<protein>
    <recommendedName>
        <fullName evidence="3">Methyltransferase domain-containing protein</fullName>
    </recommendedName>
</protein>
<evidence type="ECO:0000256" key="1">
    <source>
        <dbReference type="ARBA" id="ARBA00022603"/>
    </source>
</evidence>
<keyword evidence="2" id="KW-0808">Transferase</keyword>
<dbReference type="InterPro" id="IPR041698">
    <property type="entry name" value="Methyltransf_25"/>
</dbReference>
<dbReference type="Gene3D" id="3.40.50.150">
    <property type="entry name" value="Vaccinia Virus protein VP39"/>
    <property type="match status" value="1"/>
</dbReference>
<evidence type="ECO:0000313" key="5">
    <source>
        <dbReference type="Proteomes" id="UP000042958"/>
    </source>
</evidence>